<dbReference type="Gene3D" id="3.30.10.20">
    <property type="match status" value="1"/>
</dbReference>
<keyword evidence="2" id="KW-0472">Membrane</keyword>
<feature type="compositionally biased region" description="Pro residues" evidence="1">
    <location>
        <begin position="469"/>
        <end position="489"/>
    </location>
</feature>
<feature type="region of interest" description="Disordered" evidence="1">
    <location>
        <begin position="1"/>
        <end position="23"/>
    </location>
</feature>
<dbReference type="Pfam" id="PF03793">
    <property type="entry name" value="PASTA"/>
    <property type="match status" value="1"/>
</dbReference>
<feature type="domain" description="PASTA" evidence="3">
    <location>
        <begin position="685"/>
        <end position="748"/>
    </location>
</feature>
<organism evidence="4 5">
    <name type="scientific">Fodinibacter luteus</name>
    <dbReference type="NCBI Taxonomy" id="552064"/>
    <lineage>
        <taxon>Bacteria</taxon>
        <taxon>Bacillati</taxon>
        <taxon>Actinomycetota</taxon>
        <taxon>Actinomycetes</taxon>
        <taxon>Micrococcales</taxon>
        <taxon>Intrasporangiaceae</taxon>
        <taxon>Fodinibacter (ex Wang et al. 2009)</taxon>
    </lineage>
</organism>
<evidence type="ECO:0000256" key="1">
    <source>
        <dbReference type="SAM" id="MobiDB-lite"/>
    </source>
</evidence>
<feature type="compositionally biased region" description="Low complexity" evidence="1">
    <location>
        <begin position="534"/>
        <end position="562"/>
    </location>
</feature>
<dbReference type="SUPFAM" id="SSF52540">
    <property type="entry name" value="P-loop containing nucleoside triphosphate hydrolases"/>
    <property type="match status" value="1"/>
</dbReference>
<feature type="compositionally biased region" description="Polar residues" evidence="1">
    <location>
        <begin position="14"/>
        <end position="23"/>
    </location>
</feature>
<dbReference type="PRINTS" id="PR00364">
    <property type="entry name" value="DISEASERSIST"/>
</dbReference>
<dbReference type="CDD" id="cd06577">
    <property type="entry name" value="PASTA_pknB"/>
    <property type="match status" value="1"/>
</dbReference>
<evidence type="ECO:0000259" key="3">
    <source>
        <dbReference type="PROSITE" id="PS51178"/>
    </source>
</evidence>
<evidence type="ECO:0000256" key="2">
    <source>
        <dbReference type="SAM" id="Phobius"/>
    </source>
</evidence>
<dbReference type="PROSITE" id="PS51178">
    <property type="entry name" value="PASTA"/>
    <property type="match status" value="1"/>
</dbReference>
<comment type="caution">
    <text evidence="4">The sequence shown here is derived from an EMBL/GenBank/DDBJ whole genome shotgun (WGS) entry which is preliminary data.</text>
</comment>
<dbReference type="InterPro" id="IPR027417">
    <property type="entry name" value="P-loop_NTPase"/>
</dbReference>
<dbReference type="Gene3D" id="3.40.50.300">
    <property type="entry name" value="P-loop containing nucleotide triphosphate hydrolases"/>
    <property type="match status" value="1"/>
</dbReference>
<dbReference type="InterPro" id="IPR005543">
    <property type="entry name" value="PASTA_dom"/>
</dbReference>
<keyword evidence="5" id="KW-1185">Reference proteome</keyword>
<proteinExistence type="predicted"/>
<evidence type="ECO:0000313" key="4">
    <source>
        <dbReference type="EMBL" id="GAA4406377.1"/>
    </source>
</evidence>
<accession>A0ABP8KFZ5</accession>
<dbReference type="SMART" id="SM00740">
    <property type="entry name" value="PASTA"/>
    <property type="match status" value="1"/>
</dbReference>
<gene>
    <name evidence="4" type="ORF">GCM10023168_21120</name>
</gene>
<sequence length="750" mass="77990">MATGEATPPVADPGSTTEVHGQVSDVSGGQVAVGGRVFQIDAAQGSYVVINADSDVEVVRRPPPVLRPPPAFPGLVARTAELRRVRTALAAGRSVEVHGPGGIGKTALLRAASNAPLPETTPDGVIAIPARLGTADTLAYVYDTCYVGSRRVVPRREELTSALCDLRLLVVLDDTSLGRDDIDALREELPSSLLLLAGTEQRVFDGVEGVALAGLTTDEGVELIAAAVGRELSERERDVGTRVSEVLHGTPLELVRFASLVRADDGDLVSVARGFGVDAQPEDLLVAVLRSVSVQEDAVLAALAAFDAPVGAGPVAAFSGHADAGSTLHELSRRGIVQGDDLQGWRARDHMAASPEERRRAAVVLTAWVRERAVPEEVAGEIPTIASALRQADRDRRWEDAVALAAAAQQPLALAGRWSAWRDTLEAGRSAADALGDTASRRFFDHELAVVDDAMTTVIPVVDRSTRTPPAPPPEPPSPPLPEPVPPEPLPPEPVPIRWGRVLGAAAALLVVIGLVVGAVVAFASRGGSDEETAAPTGTVAPTTTPPTTGTGTPTPTPVEGAPNLVAFTLDRESDELVVGEERAFTVRVQNRPLDSRDIGPSEGGTLTVGLSGEAADIVEGRPRCTTIPEGLSCDLEGVPVRKTADVKVTLRGVSEGSVVLESFVQATGSAGRPGDPRTIKVISGPCTVPNVVGMTVDAARSQVERAGFTAQLDPVEDGQASELVIDQSPPPDAELDCGGAVTLTFSTVT</sequence>
<feature type="transmembrane region" description="Helical" evidence="2">
    <location>
        <begin position="502"/>
        <end position="524"/>
    </location>
</feature>
<dbReference type="EMBL" id="BAABGM010000013">
    <property type="protein sequence ID" value="GAA4406377.1"/>
    <property type="molecule type" value="Genomic_DNA"/>
</dbReference>
<feature type="region of interest" description="Disordered" evidence="1">
    <location>
        <begin position="526"/>
        <end position="562"/>
    </location>
</feature>
<feature type="region of interest" description="Disordered" evidence="1">
    <location>
        <begin position="463"/>
        <end position="489"/>
    </location>
</feature>
<dbReference type="Proteomes" id="UP001500945">
    <property type="component" value="Unassembled WGS sequence"/>
</dbReference>
<protein>
    <recommendedName>
        <fullName evidence="3">PASTA domain-containing protein</fullName>
    </recommendedName>
</protein>
<keyword evidence="2" id="KW-1133">Transmembrane helix</keyword>
<keyword evidence="2" id="KW-0812">Transmembrane</keyword>
<reference evidence="5" key="1">
    <citation type="journal article" date="2019" name="Int. J. Syst. Evol. Microbiol.">
        <title>The Global Catalogue of Microorganisms (GCM) 10K type strain sequencing project: providing services to taxonomists for standard genome sequencing and annotation.</title>
        <authorList>
            <consortium name="The Broad Institute Genomics Platform"/>
            <consortium name="The Broad Institute Genome Sequencing Center for Infectious Disease"/>
            <person name="Wu L."/>
            <person name="Ma J."/>
        </authorList>
    </citation>
    <scope>NUCLEOTIDE SEQUENCE [LARGE SCALE GENOMIC DNA]</scope>
    <source>
        <strain evidence="5">JCM 17809</strain>
    </source>
</reference>
<name>A0ABP8KFZ5_9MICO</name>
<evidence type="ECO:0000313" key="5">
    <source>
        <dbReference type="Proteomes" id="UP001500945"/>
    </source>
</evidence>